<comment type="catalytic activity">
    <reaction evidence="1 14 15">
        <text>(R)-pantothenate + ATP = (R)-4'-phosphopantothenate + ADP + H(+)</text>
        <dbReference type="Rhea" id="RHEA:16373"/>
        <dbReference type="ChEBI" id="CHEBI:10986"/>
        <dbReference type="ChEBI" id="CHEBI:15378"/>
        <dbReference type="ChEBI" id="CHEBI:29032"/>
        <dbReference type="ChEBI" id="CHEBI:30616"/>
        <dbReference type="ChEBI" id="CHEBI:456216"/>
        <dbReference type="EC" id="2.7.1.33"/>
    </reaction>
</comment>
<evidence type="ECO:0000256" key="2">
    <source>
        <dbReference type="ARBA" id="ARBA00004496"/>
    </source>
</evidence>
<dbReference type="Gene3D" id="3.40.50.300">
    <property type="entry name" value="P-loop containing nucleotide triphosphate hydrolases"/>
    <property type="match status" value="1"/>
</dbReference>
<keyword evidence="11 14" id="KW-0067">ATP-binding</keyword>
<reference evidence="18 19" key="1">
    <citation type="submission" date="2020-04" db="EMBL/GenBank/DDBJ databases">
        <title>Enterovirga sp. isolate from soil.</title>
        <authorList>
            <person name="Chea S."/>
            <person name="Kim D.-U."/>
        </authorList>
    </citation>
    <scope>NUCLEOTIDE SEQUENCE [LARGE SCALE GENOMIC DNA]</scope>
    <source>
        <strain evidence="18 19">DB1703</strain>
    </source>
</reference>
<proteinExistence type="inferred from homology"/>
<protein>
    <recommendedName>
        <fullName evidence="6 14">Pantothenate kinase</fullName>
        <ecNumber evidence="5 14">2.7.1.33</ecNumber>
    </recommendedName>
    <alternativeName>
        <fullName evidence="13 14">Pantothenic acid kinase</fullName>
    </alternativeName>
</protein>
<comment type="pathway">
    <text evidence="3 14 15">Cofactor biosynthesis; coenzyme A biosynthesis; CoA from (R)-pantothenate: step 1/5.</text>
</comment>
<comment type="similarity">
    <text evidence="4 14 15">Belongs to the prokaryotic pantothenate kinase family.</text>
</comment>
<comment type="caution">
    <text evidence="18">The sequence shown here is derived from an EMBL/GenBank/DDBJ whole genome shotgun (WGS) entry which is preliminary data.</text>
</comment>
<dbReference type="Pfam" id="PF00485">
    <property type="entry name" value="PRK"/>
    <property type="match status" value="1"/>
</dbReference>
<dbReference type="InterPro" id="IPR027417">
    <property type="entry name" value="P-loop_NTPase"/>
</dbReference>
<dbReference type="GO" id="GO:0004594">
    <property type="term" value="F:pantothenate kinase activity"/>
    <property type="evidence" value="ECO:0007669"/>
    <property type="project" value="UniProtKB-UniRule"/>
</dbReference>
<evidence type="ECO:0000313" key="18">
    <source>
        <dbReference type="EMBL" id="NNM71032.1"/>
    </source>
</evidence>
<dbReference type="InterPro" id="IPR004566">
    <property type="entry name" value="PanK"/>
</dbReference>
<dbReference type="EMBL" id="JABEPP010000001">
    <property type="protein sequence ID" value="NNM71032.1"/>
    <property type="molecule type" value="Genomic_DNA"/>
</dbReference>
<feature type="domain" description="Phosphoribulokinase/uridine kinase" evidence="17">
    <location>
        <begin position="110"/>
        <end position="256"/>
    </location>
</feature>
<evidence type="ECO:0000259" key="17">
    <source>
        <dbReference type="Pfam" id="PF00485"/>
    </source>
</evidence>
<evidence type="ECO:0000256" key="1">
    <source>
        <dbReference type="ARBA" id="ARBA00001206"/>
    </source>
</evidence>
<keyword evidence="7 14" id="KW-0963">Cytoplasm</keyword>
<organism evidence="18 19">
    <name type="scientific">Enterovirga aerilata</name>
    <dbReference type="NCBI Taxonomy" id="2730920"/>
    <lineage>
        <taxon>Bacteria</taxon>
        <taxon>Pseudomonadati</taxon>
        <taxon>Pseudomonadota</taxon>
        <taxon>Alphaproteobacteria</taxon>
        <taxon>Hyphomicrobiales</taxon>
        <taxon>Methylobacteriaceae</taxon>
        <taxon>Enterovirga</taxon>
    </lineage>
</organism>
<dbReference type="GO" id="GO:0005737">
    <property type="term" value="C:cytoplasm"/>
    <property type="evidence" value="ECO:0007669"/>
    <property type="project" value="UniProtKB-SubCell"/>
</dbReference>
<evidence type="ECO:0000256" key="7">
    <source>
        <dbReference type="ARBA" id="ARBA00022490"/>
    </source>
</evidence>
<evidence type="ECO:0000256" key="10">
    <source>
        <dbReference type="ARBA" id="ARBA00022777"/>
    </source>
</evidence>
<dbReference type="GO" id="GO:0015937">
    <property type="term" value="P:coenzyme A biosynthetic process"/>
    <property type="evidence" value="ECO:0007669"/>
    <property type="project" value="UniProtKB-UniRule"/>
</dbReference>
<evidence type="ECO:0000313" key="19">
    <source>
        <dbReference type="Proteomes" id="UP000564885"/>
    </source>
</evidence>
<gene>
    <name evidence="14" type="primary">coaA</name>
    <name evidence="18" type="ORF">HJG44_01300</name>
</gene>
<sequence length="337" mass="38191">MHEFLGRESPAVPVPPPAAVPAAPERDLSPYRTFSREEWAKLRADTPLTLSAREVEQLQSLNDPISLDEVIAIYLPLSRLLSLYVAAAQGLFRATQRFLLADTHEKVPYIIGIAGSVAVGKSTTARILKALLARWPNTPKVDLVTTDGFLRPNAELQRLNMMDRKGFPESYDTARLLRFLSDIKAGKRGVRAPIYSHLTYDVLPDEEVVVENPDILIVEGLNVLQPARLPRDGAAIPFVSDFFDFSVYLDAEEEDLHRWYLARFLRLRSTAFRNPLSYFRKYADLSESEAVEFAEGLWNRINLVNLNENILPTRQRASLILRKGASHRIEEVSLRRL</sequence>
<keyword evidence="9 14" id="KW-0547">Nucleotide-binding</keyword>
<evidence type="ECO:0000256" key="13">
    <source>
        <dbReference type="ARBA" id="ARBA00032866"/>
    </source>
</evidence>
<evidence type="ECO:0000256" key="5">
    <source>
        <dbReference type="ARBA" id="ARBA00012102"/>
    </source>
</evidence>
<dbReference type="GO" id="GO:0005524">
    <property type="term" value="F:ATP binding"/>
    <property type="evidence" value="ECO:0007669"/>
    <property type="project" value="UniProtKB-UniRule"/>
</dbReference>
<dbReference type="NCBIfam" id="TIGR00554">
    <property type="entry name" value="panK_bact"/>
    <property type="match status" value="1"/>
</dbReference>
<dbReference type="UniPathway" id="UPA00241">
    <property type="reaction ID" value="UER00352"/>
</dbReference>
<evidence type="ECO:0000256" key="3">
    <source>
        <dbReference type="ARBA" id="ARBA00005225"/>
    </source>
</evidence>
<dbReference type="PIRSF" id="PIRSF000545">
    <property type="entry name" value="Pantothenate_kin"/>
    <property type="match status" value="1"/>
</dbReference>
<dbReference type="AlphaFoldDB" id="A0A849HV95"/>
<dbReference type="HAMAP" id="MF_00215">
    <property type="entry name" value="Pantothen_kinase_1"/>
    <property type="match status" value="1"/>
</dbReference>
<evidence type="ECO:0000256" key="4">
    <source>
        <dbReference type="ARBA" id="ARBA00006087"/>
    </source>
</evidence>
<dbReference type="Proteomes" id="UP000564885">
    <property type="component" value="Unassembled WGS sequence"/>
</dbReference>
<evidence type="ECO:0000256" key="15">
    <source>
        <dbReference type="RuleBase" id="RU003530"/>
    </source>
</evidence>
<evidence type="ECO:0000256" key="6">
    <source>
        <dbReference type="ARBA" id="ARBA00015080"/>
    </source>
</evidence>
<keyword evidence="8 14" id="KW-0808">Transferase</keyword>
<feature type="region of interest" description="Disordered" evidence="16">
    <location>
        <begin position="1"/>
        <end position="25"/>
    </location>
</feature>
<dbReference type="SUPFAM" id="SSF52540">
    <property type="entry name" value="P-loop containing nucleoside triphosphate hydrolases"/>
    <property type="match status" value="1"/>
</dbReference>
<keyword evidence="10 14" id="KW-0418">Kinase</keyword>
<evidence type="ECO:0000256" key="12">
    <source>
        <dbReference type="ARBA" id="ARBA00022993"/>
    </source>
</evidence>
<keyword evidence="12 14" id="KW-0173">Coenzyme A biosynthesis</keyword>
<keyword evidence="19" id="KW-1185">Reference proteome</keyword>
<accession>A0A849HV95</accession>
<dbReference type="PANTHER" id="PTHR10285">
    <property type="entry name" value="URIDINE KINASE"/>
    <property type="match status" value="1"/>
</dbReference>
<evidence type="ECO:0000256" key="14">
    <source>
        <dbReference type="HAMAP-Rule" id="MF_00215"/>
    </source>
</evidence>
<name>A0A849HV95_9HYPH</name>
<dbReference type="CDD" id="cd02025">
    <property type="entry name" value="PanK"/>
    <property type="match status" value="1"/>
</dbReference>
<evidence type="ECO:0000256" key="16">
    <source>
        <dbReference type="SAM" id="MobiDB-lite"/>
    </source>
</evidence>
<evidence type="ECO:0000256" key="8">
    <source>
        <dbReference type="ARBA" id="ARBA00022679"/>
    </source>
</evidence>
<dbReference type="RefSeq" id="WP_171216538.1">
    <property type="nucleotide sequence ID" value="NZ_JABEPP010000001.1"/>
</dbReference>
<dbReference type="InterPro" id="IPR006083">
    <property type="entry name" value="PRK/URK"/>
</dbReference>
<comment type="subcellular location">
    <subcellularLocation>
        <location evidence="2 14 15">Cytoplasm</location>
    </subcellularLocation>
</comment>
<dbReference type="EC" id="2.7.1.33" evidence="5 14"/>
<evidence type="ECO:0000256" key="9">
    <source>
        <dbReference type="ARBA" id="ARBA00022741"/>
    </source>
</evidence>
<evidence type="ECO:0000256" key="11">
    <source>
        <dbReference type="ARBA" id="ARBA00022840"/>
    </source>
</evidence>
<feature type="binding site" evidence="14">
    <location>
        <begin position="115"/>
        <end position="122"/>
    </location>
    <ligand>
        <name>ATP</name>
        <dbReference type="ChEBI" id="CHEBI:30616"/>
    </ligand>
</feature>